<dbReference type="PANTHER" id="PTHR43094:SF1">
    <property type="entry name" value="AMINOTRANSFERASE CLASS-III"/>
    <property type="match status" value="1"/>
</dbReference>
<protein>
    <recommendedName>
        <fullName evidence="9">Adenosylmethionine-8-amino-7-oxononanoate aminotransferase</fullName>
    </recommendedName>
</protein>
<comment type="cofactor">
    <cofactor evidence="1">
        <name>pyridoxal 5'-phosphate</name>
        <dbReference type="ChEBI" id="CHEBI:597326"/>
    </cofactor>
</comment>
<evidence type="ECO:0000256" key="6">
    <source>
        <dbReference type="RuleBase" id="RU003560"/>
    </source>
</evidence>
<sequence>MTGHIFGRSTRTSPPVAVAGDGCYLIDADGKRYLDGSGGAAVSCLGHSNQRLRQALHAQLDRLAYAHTGFFTSEPAEELADRLIAKAPKGLERVYLVSGGSEAVEAAIKLARQYFVEIGQSQRHRVIARRQSYHGNTLGALAAGGNEWRRVQFGPLLVETSHIAPCYEYRDRQTGESLEAYGQRVADELETELQRLGPETVMAFICEPVVGATSGAVPAVPGYLRRIREICDRHGVLLIFDEVMCGMGRTGHLFACDEDGVAPDMLTIAKGLGAGYQPIGALLVSGAIYDAIAQGSGFFQHGHTYMGHPMAAAAANAVLSEIEDRDLLAAVRQQGDLLDRSLRERLGQHPHVGDIRGRGLFRGVELVEDRETKRPFDPSLRLHARIKALAFEAGLICYPMGGTIDGRLGDHVLLAPPYIISDAEIAELVDKLAGAIDGAIAGAQAA</sequence>
<organism evidence="7 8">
    <name type="scientific">Paracoccus alkenifer</name>
    <dbReference type="NCBI Taxonomy" id="65735"/>
    <lineage>
        <taxon>Bacteria</taxon>
        <taxon>Pseudomonadati</taxon>
        <taxon>Pseudomonadota</taxon>
        <taxon>Alphaproteobacteria</taxon>
        <taxon>Rhodobacterales</taxon>
        <taxon>Paracoccaceae</taxon>
        <taxon>Paracoccus</taxon>
    </lineage>
</organism>
<dbReference type="EMBL" id="FNXG01000004">
    <property type="protein sequence ID" value="SEI02955.1"/>
    <property type="molecule type" value="Genomic_DNA"/>
</dbReference>
<dbReference type="InterPro" id="IPR049704">
    <property type="entry name" value="Aminotrans_3_PPA_site"/>
</dbReference>
<dbReference type="GO" id="GO:0008483">
    <property type="term" value="F:transaminase activity"/>
    <property type="evidence" value="ECO:0007669"/>
    <property type="project" value="UniProtKB-KW"/>
</dbReference>
<dbReference type="CDD" id="cd00610">
    <property type="entry name" value="OAT_like"/>
    <property type="match status" value="1"/>
</dbReference>
<keyword evidence="4" id="KW-0808">Transferase</keyword>
<dbReference type="Pfam" id="PF00202">
    <property type="entry name" value="Aminotran_3"/>
    <property type="match status" value="1"/>
</dbReference>
<dbReference type="InterPro" id="IPR015421">
    <property type="entry name" value="PyrdxlP-dep_Trfase_major"/>
</dbReference>
<dbReference type="OrthoDB" id="9801834at2"/>
<dbReference type="Gene3D" id="3.40.640.10">
    <property type="entry name" value="Type I PLP-dependent aspartate aminotransferase-like (Major domain)"/>
    <property type="match status" value="1"/>
</dbReference>
<dbReference type="SUPFAM" id="SSF53383">
    <property type="entry name" value="PLP-dependent transferases"/>
    <property type="match status" value="1"/>
</dbReference>
<evidence type="ECO:0000256" key="5">
    <source>
        <dbReference type="ARBA" id="ARBA00022898"/>
    </source>
</evidence>
<dbReference type="Gene3D" id="3.90.1150.10">
    <property type="entry name" value="Aspartate Aminotransferase, domain 1"/>
    <property type="match status" value="1"/>
</dbReference>
<dbReference type="GO" id="GO:0005829">
    <property type="term" value="C:cytosol"/>
    <property type="evidence" value="ECO:0007669"/>
    <property type="project" value="TreeGrafter"/>
</dbReference>
<dbReference type="InterPro" id="IPR015422">
    <property type="entry name" value="PyrdxlP-dep_Trfase_small"/>
</dbReference>
<evidence type="ECO:0000256" key="3">
    <source>
        <dbReference type="ARBA" id="ARBA00022576"/>
    </source>
</evidence>
<dbReference type="STRING" id="65735.SAMN04488075_2288"/>
<dbReference type="GO" id="GO:0030170">
    <property type="term" value="F:pyridoxal phosphate binding"/>
    <property type="evidence" value="ECO:0007669"/>
    <property type="project" value="InterPro"/>
</dbReference>
<keyword evidence="5 6" id="KW-0663">Pyridoxal phosphate</keyword>
<evidence type="ECO:0000256" key="1">
    <source>
        <dbReference type="ARBA" id="ARBA00001933"/>
    </source>
</evidence>
<dbReference type="NCBIfam" id="NF005685">
    <property type="entry name" value="PRK07483.1"/>
    <property type="match status" value="1"/>
</dbReference>
<dbReference type="InterPro" id="IPR015424">
    <property type="entry name" value="PyrdxlP-dep_Trfase"/>
</dbReference>
<dbReference type="AlphaFoldDB" id="A0A1H6MVV1"/>
<dbReference type="RefSeq" id="WP_090848233.1">
    <property type="nucleotide sequence ID" value="NZ_FNXG01000004.1"/>
</dbReference>
<dbReference type="PANTHER" id="PTHR43094">
    <property type="entry name" value="AMINOTRANSFERASE"/>
    <property type="match status" value="1"/>
</dbReference>
<accession>A0A1H6MVV1</accession>
<keyword evidence="8" id="KW-1185">Reference proteome</keyword>
<name>A0A1H6MVV1_9RHOB</name>
<dbReference type="Proteomes" id="UP000199125">
    <property type="component" value="Unassembled WGS sequence"/>
</dbReference>
<dbReference type="FunFam" id="3.40.640.10:FF:000014">
    <property type="entry name" value="Adenosylmethionine-8-amino-7-oxononanoate aminotransferase, probable"/>
    <property type="match status" value="1"/>
</dbReference>
<dbReference type="PROSITE" id="PS00600">
    <property type="entry name" value="AA_TRANSFER_CLASS_3"/>
    <property type="match status" value="1"/>
</dbReference>
<evidence type="ECO:0000256" key="2">
    <source>
        <dbReference type="ARBA" id="ARBA00008954"/>
    </source>
</evidence>
<keyword evidence="3" id="KW-0032">Aminotransferase</keyword>
<evidence type="ECO:0000256" key="4">
    <source>
        <dbReference type="ARBA" id="ARBA00022679"/>
    </source>
</evidence>
<evidence type="ECO:0008006" key="9">
    <source>
        <dbReference type="Google" id="ProtNLM"/>
    </source>
</evidence>
<proteinExistence type="inferred from homology"/>
<dbReference type="InterPro" id="IPR005814">
    <property type="entry name" value="Aminotrans_3"/>
</dbReference>
<evidence type="ECO:0000313" key="7">
    <source>
        <dbReference type="EMBL" id="SEI02955.1"/>
    </source>
</evidence>
<reference evidence="8" key="1">
    <citation type="submission" date="2016-10" db="EMBL/GenBank/DDBJ databases">
        <authorList>
            <person name="Varghese N."/>
            <person name="Submissions S."/>
        </authorList>
    </citation>
    <scope>NUCLEOTIDE SEQUENCE [LARGE SCALE GENOMIC DNA]</scope>
    <source>
        <strain evidence="8">DSM 11593</strain>
    </source>
</reference>
<gene>
    <name evidence="7" type="ORF">SAMN04488075_2288</name>
</gene>
<comment type="similarity">
    <text evidence="2 6">Belongs to the class-III pyridoxal-phosphate-dependent aminotransferase family.</text>
</comment>
<evidence type="ECO:0000313" key="8">
    <source>
        <dbReference type="Proteomes" id="UP000199125"/>
    </source>
</evidence>